<evidence type="ECO:0000256" key="2">
    <source>
        <dbReference type="ARBA" id="ARBA00022475"/>
    </source>
</evidence>
<proteinExistence type="inferred from homology"/>
<keyword evidence="4 7" id="KW-1133">Transmembrane helix</keyword>
<dbReference type="PANTHER" id="PTHR30572">
    <property type="entry name" value="MEMBRANE COMPONENT OF TRANSPORTER-RELATED"/>
    <property type="match status" value="1"/>
</dbReference>
<dbReference type="AlphaFoldDB" id="A0A2U3K3Q9"/>
<organism evidence="10 11">
    <name type="scientific">Candidatus Sulfotelmatobacter kueseliae</name>
    <dbReference type="NCBI Taxonomy" id="2042962"/>
    <lineage>
        <taxon>Bacteria</taxon>
        <taxon>Pseudomonadati</taxon>
        <taxon>Acidobacteriota</taxon>
        <taxon>Terriglobia</taxon>
        <taxon>Terriglobales</taxon>
        <taxon>Candidatus Korobacteraceae</taxon>
        <taxon>Candidatus Sulfotelmatobacter</taxon>
    </lineage>
</organism>
<evidence type="ECO:0000313" key="10">
    <source>
        <dbReference type="EMBL" id="SPF34283.1"/>
    </source>
</evidence>
<dbReference type="InterPro" id="IPR050250">
    <property type="entry name" value="Macrolide_Exporter_MacB"/>
</dbReference>
<evidence type="ECO:0000313" key="11">
    <source>
        <dbReference type="Proteomes" id="UP000238701"/>
    </source>
</evidence>
<dbReference type="OrthoDB" id="9770036at2"/>
<feature type="domain" description="MacB-like periplasmic core" evidence="9">
    <location>
        <begin position="22"/>
        <end position="224"/>
    </location>
</feature>
<dbReference type="PANTHER" id="PTHR30572:SF4">
    <property type="entry name" value="ABC TRANSPORTER PERMEASE YTRF"/>
    <property type="match status" value="1"/>
</dbReference>
<accession>A0A2U3K3Q9</accession>
<keyword evidence="2" id="KW-1003">Cell membrane</keyword>
<evidence type="ECO:0000256" key="7">
    <source>
        <dbReference type="SAM" id="Phobius"/>
    </source>
</evidence>
<evidence type="ECO:0000256" key="3">
    <source>
        <dbReference type="ARBA" id="ARBA00022692"/>
    </source>
</evidence>
<feature type="domain" description="ABC3 transporter permease C-terminal" evidence="8">
    <location>
        <begin position="291"/>
        <end position="404"/>
    </location>
</feature>
<feature type="transmembrane region" description="Helical" evidence="7">
    <location>
        <begin position="376"/>
        <end position="398"/>
    </location>
</feature>
<gene>
    <name evidence="10" type="ORF">SBA1_1210010</name>
</gene>
<dbReference type="Proteomes" id="UP000238701">
    <property type="component" value="Unassembled WGS sequence"/>
</dbReference>
<evidence type="ECO:0000259" key="9">
    <source>
        <dbReference type="Pfam" id="PF12704"/>
    </source>
</evidence>
<evidence type="ECO:0000256" key="4">
    <source>
        <dbReference type="ARBA" id="ARBA00022989"/>
    </source>
</evidence>
<name>A0A2U3K3Q9_9BACT</name>
<comment type="subcellular location">
    <subcellularLocation>
        <location evidence="1">Cell membrane</location>
        <topology evidence="1">Multi-pass membrane protein</topology>
    </subcellularLocation>
</comment>
<evidence type="ECO:0000259" key="8">
    <source>
        <dbReference type="Pfam" id="PF02687"/>
    </source>
</evidence>
<dbReference type="GO" id="GO:0005886">
    <property type="term" value="C:plasma membrane"/>
    <property type="evidence" value="ECO:0007669"/>
    <property type="project" value="UniProtKB-SubCell"/>
</dbReference>
<evidence type="ECO:0000256" key="6">
    <source>
        <dbReference type="ARBA" id="ARBA00038076"/>
    </source>
</evidence>
<keyword evidence="5 7" id="KW-0472">Membrane</keyword>
<protein>
    <submittedName>
        <fullName evidence="10">ABC efflux pump, inner membrane subunit</fullName>
    </submittedName>
</protein>
<feature type="transmembrane region" description="Helical" evidence="7">
    <location>
        <begin position="20"/>
        <end position="42"/>
    </location>
</feature>
<dbReference type="GO" id="GO:0022857">
    <property type="term" value="F:transmembrane transporter activity"/>
    <property type="evidence" value="ECO:0007669"/>
    <property type="project" value="TreeGrafter"/>
</dbReference>
<evidence type="ECO:0000256" key="5">
    <source>
        <dbReference type="ARBA" id="ARBA00023136"/>
    </source>
</evidence>
<evidence type="ECO:0000256" key="1">
    <source>
        <dbReference type="ARBA" id="ARBA00004651"/>
    </source>
</evidence>
<dbReference type="InterPro" id="IPR003838">
    <property type="entry name" value="ABC3_permease_C"/>
</dbReference>
<dbReference type="Pfam" id="PF02687">
    <property type="entry name" value="FtsX"/>
    <property type="match status" value="1"/>
</dbReference>
<dbReference type="InterPro" id="IPR025857">
    <property type="entry name" value="MacB_PCD"/>
</dbReference>
<dbReference type="EMBL" id="OMOD01000026">
    <property type="protein sequence ID" value="SPF34283.1"/>
    <property type="molecule type" value="Genomic_DNA"/>
</dbReference>
<feature type="transmembrane region" description="Helical" evidence="7">
    <location>
        <begin position="287"/>
        <end position="310"/>
    </location>
</feature>
<reference evidence="11" key="1">
    <citation type="submission" date="2018-02" db="EMBL/GenBank/DDBJ databases">
        <authorList>
            <person name="Hausmann B."/>
        </authorList>
    </citation>
    <scope>NUCLEOTIDE SEQUENCE [LARGE SCALE GENOMIC DNA]</scope>
    <source>
        <strain evidence="11">Peat soil MAG SbA1</strain>
    </source>
</reference>
<sequence length="415" mass="45359">MRMLLEIVRQSLATLWAHKLRSFLTMFGIAWGVGSLLLLVGLGEGFRSGQAKQLKNLGQDIMFTFPGRIPAVEGSTQSGRTYHFTYEDYLAIRSEARSLKYVSPVLNREDIRAVSDYGSTNGQVFGIAPEYNQIRNIPVGPGRWFNDQDNAETRRVAVVGWELLKNIFPGRPAVGSPILLNGVRFEIIGVLSKVGQDGNNGTNARIFIPIGTMRNLFRLKDQNSEDAISFLNYRPLTPAGDLVAKREVHDIIARRHGFDPKLTESFEDWDTIEDNKRVDKIFDGMDWFLGVVGVVTLALGAIGIINIMLVSVTERTREIGLRKALGATHRAILTQFFVEGAFLTALSGGIGLAITTALVAVLAALPAPEGFDTPRIVPSSAAIAILSLAFAGIAAGLYPARQAALLQPVEALRQE</sequence>
<feature type="transmembrane region" description="Helical" evidence="7">
    <location>
        <begin position="331"/>
        <end position="364"/>
    </location>
</feature>
<keyword evidence="3 7" id="KW-0812">Transmembrane</keyword>
<comment type="similarity">
    <text evidence="6">Belongs to the ABC-4 integral membrane protein family.</text>
</comment>
<dbReference type="Pfam" id="PF12704">
    <property type="entry name" value="MacB_PCD"/>
    <property type="match status" value="1"/>
</dbReference>